<dbReference type="Proteomes" id="UP001140206">
    <property type="component" value="Chromosome 2"/>
</dbReference>
<proteinExistence type="predicted"/>
<dbReference type="InterPro" id="IPR040294">
    <property type="entry name" value="Nodulin-rel_1/2"/>
</dbReference>
<dbReference type="Proteomes" id="UP001140206">
    <property type="component" value="Chromosome 5"/>
</dbReference>
<evidence type="ECO:0000256" key="1">
    <source>
        <dbReference type="SAM" id="MobiDB-lite"/>
    </source>
</evidence>
<feature type="compositionally biased region" description="Gly residues" evidence="1">
    <location>
        <begin position="155"/>
        <end position="173"/>
    </location>
</feature>
<dbReference type="AlphaFoldDB" id="A0AAV8FX64"/>
<protein>
    <recommendedName>
        <fullName evidence="5">Nodulin-related protein 1</fullName>
    </recommendedName>
</protein>
<evidence type="ECO:0000313" key="2">
    <source>
        <dbReference type="EMBL" id="KAJ4750700.1"/>
    </source>
</evidence>
<dbReference type="EMBL" id="JAMFTS010000002">
    <property type="protein sequence ID" value="KAJ4796359.1"/>
    <property type="molecule type" value="Genomic_DNA"/>
</dbReference>
<dbReference type="PANTHER" id="PTHR35098:SF1">
    <property type="entry name" value="NODULIN-RELATED PROTEIN 2"/>
    <property type="match status" value="1"/>
</dbReference>
<sequence>MESKNNKQKPSPSPTNLFSSAQVVAEAAKSTLRHDTDKVDKGKAAGAAADILHAASHYGKLEEKTFGKYIQKAEDYLHHYESSHSTSTAGPTNNTKPTKPTEHSSGEHTSSKPHSSSQHEPSATHDSDKKKKNKKEEQPEGGFGDYIKMAQGFLGKQGGAQSGGNHSGGGSGVGDYVKLAQGFLKKH</sequence>
<dbReference type="EMBL" id="JAMFTS010000005">
    <property type="protein sequence ID" value="KAJ4750700.1"/>
    <property type="molecule type" value="Genomic_DNA"/>
</dbReference>
<accession>A0AAV8FX64</accession>
<dbReference type="PANTHER" id="PTHR35098">
    <property type="entry name" value="EXPRESSED PROTEIN"/>
    <property type="match status" value="1"/>
</dbReference>
<name>A0AAV8FX64_9POAL</name>
<reference evidence="3" key="1">
    <citation type="submission" date="2022-08" db="EMBL/GenBank/DDBJ databases">
        <authorList>
            <person name="Marques A."/>
        </authorList>
    </citation>
    <scope>NUCLEOTIDE SEQUENCE</scope>
    <source>
        <strain evidence="3">RhyPub2mFocal</strain>
        <tissue evidence="3">Leaves</tissue>
    </source>
</reference>
<feature type="compositionally biased region" description="Polar residues" evidence="1">
    <location>
        <begin position="112"/>
        <end position="121"/>
    </location>
</feature>
<dbReference type="GO" id="GO:0009408">
    <property type="term" value="P:response to heat"/>
    <property type="evidence" value="ECO:0007669"/>
    <property type="project" value="InterPro"/>
</dbReference>
<keyword evidence="4" id="KW-1185">Reference proteome</keyword>
<organism evidence="3 4">
    <name type="scientific">Rhynchospora pubera</name>
    <dbReference type="NCBI Taxonomy" id="906938"/>
    <lineage>
        <taxon>Eukaryota</taxon>
        <taxon>Viridiplantae</taxon>
        <taxon>Streptophyta</taxon>
        <taxon>Embryophyta</taxon>
        <taxon>Tracheophyta</taxon>
        <taxon>Spermatophyta</taxon>
        <taxon>Magnoliopsida</taxon>
        <taxon>Liliopsida</taxon>
        <taxon>Poales</taxon>
        <taxon>Cyperaceae</taxon>
        <taxon>Cyperoideae</taxon>
        <taxon>Rhynchosporeae</taxon>
        <taxon>Rhynchospora</taxon>
    </lineage>
</organism>
<feature type="compositionally biased region" description="Basic and acidic residues" evidence="1">
    <location>
        <begin position="122"/>
        <end position="138"/>
    </location>
</feature>
<evidence type="ECO:0000313" key="3">
    <source>
        <dbReference type="EMBL" id="KAJ4796359.1"/>
    </source>
</evidence>
<dbReference type="GO" id="GO:0010115">
    <property type="term" value="P:regulation of abscisic acid biosynthetic process"/>
    <property type="evidence" value="ECO:0007669"/>
    <property type="project" value="InterPro"/>
</dbReference>
<comment type="caution">
    <text evidence="3">The sequence shown here is derived from an EMBL/GenBank/DDBJ whole genome shotgun (WGS) entry which is preliminary data.</text>
</comment>
<feature type="compositionally biased region" description="Basic and acidic residues" evidence="1">
    <location>
        <begin position="99"/>
        <end position="110"/>
    </location>
</feature>
<evidence type="ECO:0000313" key="4">
    <source>
        <dbReference type="Proteomes" id="UP001140206"/>
    </source>
</evidence>
<gene>
    <name evidence="3" type="ORF">LUZ62_047605</name>
    <name evidence="2" type="ORF">LUZ62_085105</name>
</gene>
<evidence type="ECO:0008006" key="5">
    <source>
        <dbReference type="Google" id="ProtNLM"/>
    </source>
</evidence>
<feature type="region of interest" description="Disordered" evidence="1">
    <location>
        <begin position="80"/>
        <end position="175"/>
    </location>
</feature>